<keyword evidence="2" id="KW-0413">Isomerase</keyword>
<keyword evidence="5" id="KW-1185">Reference proteome</keyword>
<name>A0A5J5GID0_9RHOB</name>
<dbReference type="CDD" id="cd09019">
    <property type="entry name" value="galactose_mutarotase_like"/>
    <property type="match status" value="1"/>
</dbReference>
<keyword evidence="3" id="KW-0119">Carbohydrate metabolism</keyword>
<evidence type="ECO:0000313" key="4">
    <source>
        <dbReference type="EMBL" id="KAA9007986.1"/>
    </source>
</evidence>
<dbReference type="RefSeq" id="WP_150445269.1">
    <property type="nucleotide sequence ID" value="NZ_VYQE01000003.1"/>
</dbReference>
<dbReference type="Proteomes" id="UP000326554">
    <property type="component" value="Unassembled WGS sequence"/>
</dbReference>
<proteinExistence type="inferred from homology"/>
<dbReference type="EMBL" id="VYQE01000003">
    <property type="protein sequence ID" value="KAA9007986.1"/>
    <property type="molecule type" value="Genomic_DNA"/>
</dbReference>
<dbReference type="AlphaFoldDB" id="A0A5J5GID0"/>
<dbReference type="InterPro" id="IPR011013">
    <property type="entry name" value="Gal_mutarotase_sf_dom"/>
</dbReference>
<dbReference type="PANTHER" id="PTHR10091">
    <property type="entry name" value="ALDOSE-1-EPIMERASE"/>
    <property type="match status" value="1"/>
</dbReference>
<reference evidence="4 5" key="1">
    <citation type="submission" date="2019-09" db="EMBL/GenBank/DDBJ databases">
        <authorList>
            <person name="Park J.-S."/>
            <person name="Choi H.-J."/>
        </authorList>
    </citation>
    <scope>NUCLEOTIDE SEQUENCE [LARGE SCALE GENOMIC DNA]</scope>
    <source>
        <strain evidence="4 5">176SS1-4</strain>
    </source>
</reference>
<dbReference type="GO" id="GO:0030246">
    <property type="term" value="F:carbohydrate binding"/>
    <property type="evidence" value="ECO:0007669"/>
    <property type="project" value="InterPro"/>
</dbReference>
<dbReference type="InterPro" id="IPR008183">
    <property type="entry name" value="Aldose_1/G6P_1-epimerase"/>
</dbReference>
<protein>
    <submittedName>
        <fullName evidence="4">Galactose mutarotase</fullName>
    </submittedName>
</protein>
<sequence length="316" mass="34268">MREIGTLADGSAVHAIDLAAGELSVTVLTWGAVLREVRLAGVDHNLTHVPEILESWTSGETPYHGALVAPVANRFTGGKATLDGEEIDFERNQDGVHMLHSGSAGTHAKLWDVVDRDSSQVTLAVDLPAGEGNFPGNRRITARFSVAPPATLRLEIEAETDAPTFLNATNHSYWKLSDAPTWEGHSLRIAADRVLPTDETDAPTGEIAGVAGTPMDFRESREPVPGDPMLDHNFCLSDDRVELRDVLWLTGPTGLTLTLATTEPGMQVYDGWRSGHDAIALEPQGWPDAPNHAGFPSIVLRPGETYRSVSEWRFSR</sequence>
<gene>
    <name evidence="4" type="ORF">F3S47_10755</name>
</gene>
<dbReference type="GO" id="GO:0004034">
    <property type="term" value="F:aldose 1-epimerase activity"/>
    <property type="evidence" value="ECO:0007669"/>
    <property type="project" value="TreeGrafter"/>
</dbReference>
<comment type="similarity">
    <text evidence="1">Belongs to the aldose epimerase family.</text>
</comment>
<dbReference type="Gene3D" id="2.70.98.10">
    <property type="match status" value="1"/>
</dbReference>
<dbReference type="InterPro" id="IPR014718">
    <property type="entry name" value="GH-type_carb-bd"/>
</dbReference>
<comment type="caution">
    <text evidence="4">The sequence shown here is derived from an EMBL/GenBank/DDBJ whole genome shotgun (WGS) entry which is preliminary data.</text>
</comment>
<evidence type="ECO:0000256" key="3">
    <source>
        <dbReference type="ARBA" id="ARBA00023277"/>
    </source>
</evidence>
<dbReference type="SUPFAM" id="SSF74650">
    <property type="entry name" value="Galactose mutarotase-like"/>
    <property type="match status" value="1"/>
</dbReference>
<accession>A0A5J5GID0</accession>
<evidence type="ECO:0000313" key="5">
    <source>
        <dbReference type="Proteomes" id="UP000326554"/>
    </source>
</evidence>
<dbReference type="PANTHER" id="PTHR10091:SF49">
    <property type="entry name" value="ALDOSE 1-EPIMERASE"/>
    <property type="match status" value="1"/>
</dbReference>
<evidence type="ECO:0000256" key="2">
    <source>
        <dbReference type="ARBA" id="ARBA00023235"/>
    </source>
</evidence>
<organism evidence="4 5">
    <name type="scientific">Histidinibacterium aquaticum</name>
    <dbReference type="NCBI Taxonomy" id="2613962"/>
    <lineage>
        <taxon>Bacteria</taxon>
        <taxon>Pseudomonadati</taxon>
        <taxon>Pseudomonadota</taxon>
        <taxon>Alphaproteobacteria</taxon>
        <taxon>Rhodobacterales</taxon>
        <taxon>Paracoccaceae</taxon>
        <taxon>Histidinibacterium</taxon>
    </lineage>
</organism>
<dbReference type="GO" id="GO:0006006">
    <property type="term" value="P:glucose metabolic process"/>
    <property type="evidence" value="ECO:0007669"/>
    <property type="project" value="TreeGrafter"/>
</dbReference>
<dbReference type="GO" id="GO:0033499">
    <property type="term" value="P:galactose catabolic process via UDP-galactose, Leloir pathway"/>
    <property type="evidence" value="ECO:0007669"/>
    <property type="project" value="TreeGrafter"/>
</dbReference>
<evidence type="ECO:0000256" key="1">
    <source>
        <dbReference type="ARBA" id="ARBA00006206"/>
    </source>
</evidence>
<dbReference type="InterPro" id="IPR047215">
    <property type="entry name" value="Galactose_mutarotase-like"/>
</dbReference>
<dbReference type="Pfam" id="PF01263">
    <property type="entry name" value="Aldose_epim"/>
    <property type="match status" value="1"/>
</dbReference>